<feature type="transmembrane region" description="Helical" evidence="1">
    <location>
        <begin position="160"/>
        <end position="181"/>
    </location>
</feature>
<dbReference type="PATRIC" id="fig|1126833.4.peg.1031"/>
<keyword evidence="1" id="KW-0812">Transmembrane</keyword>
<reference evidence="2 3" key="1">
    <citation type="journal article" date="2015" name="J. Biotechnol.">
        <title>Complete genome sequence of Paenibacillus beijingensis 7188(T) (=DSM 24997(T)), a novel rhizobacterium from jujube garden soil.</title>
        <authorList>
            <person name="Kwak Y."/>
            <person name="Shin J.H."/>
        </authorList>
    </citation>
    <scope>NUCLEOTIDE SEQUENCE [LARGE SCALE GENOMIC DNA]</scope>
    <source>
        <strain evidence="2 3">DSM 24997</strain>
    </source>
</reference>
<feature type="transmembrane region" description="Helical" evidence="1">
    <location>
        <begin position="133"/>
        <end position="153"/>
    </location>
</feature>
<keyword evidence="1" id="KW-1133">Transmembrane helix</keyword>
<feature type="transmembrane region" description="Helical" evidence="1">
    <location>
        <begin position="20"/>
        <end position="41"/>
    </location>
</feature>
<feature type="transmembrane region" description="Helical" evidence="1">
    <location>
        <begin position="88"/>
        <end position="108"/>
    </location>
</feature>
<evidence type="ECO:0000256" key="1">
    <source>
        <dbReference type="SAM" id="Phobius"/>
    </source>
</evidence>
<dbReference type="OrthoDB" id="2679490at2"/>
<dbReference type="AlphaFoldDB" id="A0A0D5NFU5"/>
<feature type="transmembrane region" description="Helical" evidence="1">
    <location>
        <begin position="61"/>
        <end position="79"/>
    </location>
</feature>
<dbReference type="KEGG" id="pbj:VN24_04665"/>
<keyword evidence="3" id="KW-1185">Reference proteome</keyword>
<evidence type="ECO:0000313" key="3">
    <source>
        <dbReference type="Proteomes" id="UP000032633"/>
    </source>
</evidence>
<organism evidence="2 3">
    <name type="scientific">Paenibacillus beijingensis</name>
    <dbReference type="NCBI Taxonomy" id="1126833"/>
    <lineage>
        <taxon>Bacteria</taxon>
        <taxon>Bacillati</taxon>
        <taxon>Bacillota</taxon>
        <taxon>Bacilli</taxon>
        <taxon>Bacillales</taxon>
        <taxon>Paenibacillaceae</taxon>
        <taxon>Paenibacillus</taxon>
    </lineage>
</organism>
<sequence>MPNERDMPGIKARLRLTERLLIGSVFCIAVLFTLLLIAVKWPNYWIYVAAEQTPMTWLQSVLWFGCALLALICCTLVYAQGGFRREGVVWLLLSAAYAFLMIDERFAFHERVRDNWLKQTGIKLLPWEEAGDFIPLVYAFVALLFLVHIVRVFRARKAALVWFIAAAALFALAVGMDSFAVSNMSKGAERLEQSSEEIVELLAVSSLFSSVVLMLFHYVTALMSGKREV</sequence>
<name>A0A0D5NFU5_9BACL</name>
<accession>A0A0D5NFU5</accession>
<proteinExistence type="predicted"/>
<dbReference type="EMBL" id="CP011058">
    <property type="protein sequence ID" value="AJY74025.1"/>
    <property type="molecule type" value="Genomic_DNA"/>
</dbReference>
<keyword evidence="1" id="KW-0472">Membrane</keyword>
<reference evidence="3" key="2">
    <citation type="submission" date="2015-03" db="EMBL/GenBank/DDBJ databases">
        <title>Genome sequence of Paenibacillus beijingensis strain DSM 24997T.</title>
        <authorList>
            <person name="Kwak Y."/>
            <person name="Shin J.-H."/>
        </authorList>
    </citation>
    <scope>NUCLEOTIDE SEQUENCE [LARGE SCALE GENOMIC DNA]</scope>
    <source>
        <strain evidence="3">DSM 24997</strain>
    </source>
</reference>
<feature type="transmembrane region" description="Helical" evidence="1">
    <location>
        <begin position="201"/>
        <end position="223"/>
    </location>
</feature>
<dbReference type="Proteomes" id="UP000032633">
    <property type="component" value="Chromosome"/>
</dbReference>
<gene>
    <name evidence="2" type="ORF">VN24_04665</name>
</gene>
<protein>
    <submittedName>
        <fullName evidence="2">Uncharacterized protein</fullName>
    </submittedName>
</protein>
<dbReference type="HOGENOM" id="CLU_1208832_0_0_9"/>
<dbReference type="RefSeq" id="WP_045669461.1">
    <property type="nucleotide sequence ID" value="NZ_CP011058.1"/>
</dbReference>
<evidence type="ECO:0000313" key="2">
    <source>
        <dbReference type="EMBL" id="AJY74025.1"/>
    </source>
</evidence>